<protein>
    <submittedName>
        <fullName evidence="1">Uncharacterized protein</fullName>
    </submittedName>
</protein>
<sequence>MRDGDKEVAEVSRERGKTTIERCGSFEGKQRLLDIKRLDLEGVRIGIRSGRPLSVKRGK</sequence>
<dbReference type="Proteomes" id="UP000507245">
    <property type="component" value="Unassembled WGS sequence"/>
</dbReference>
<evidence type="ECO:0000313" key="2">
    <source>
        <dbReference type="Proteomes" id="UP000507245"/>
    </source>
</evidence>
<dbReference type="AlphaFoldDB" id="A0A6J5X284"/>
<reference evidence="2" key="1">
    <citation type="journal article" date="2020" name="Genome Biol.">
        <title>Gamete binning: chromosome-level and haplotype-resolved genome assembly enabled by high-throughput single-cell sequencing of gamete genomes.</title>
        <authorList>
            <person name="Campoy J.A."/>
            <person name="Sun H."/>
            <person name="Goel M."/>
            <person name="Jiao W.-B."/>
            <person name="Folz-Donahue K."/>
            <person name="Wang N."/>
            <person name="Rubio M."/>
            <person name="Liu C."/>
            <person name="Kukat C."/>
            <person name="Ruiz D."/>
            <person name="Huettel B."/>
            <person name="Schneeberger K."/>
        </authorList>
    </citation>
    <scope>NUCLEOTIDE SEQUENCE [LARGE SCALE GENOMIC DNA]</scope>
    <source>
        <strain evidence="2">cv. Rojo Pasion</strain>
    </source>
</reference>
<dbReference type="EMBL" id="CAEKKB010000003">
    <property type="protein sequence ID" value="CAB4305254.1"/>
    <property type="molecule type" value="Genomic_DNA"/>
</dbReference>
<accession>A0A6J5X284</accession>
<proteinExistence type="predicted"/>
<evidence type="ECO:0000313" key="1">
    <source>
        <dbReference type="EMBL" id="CAB4305254.1"/>
    </source>
</evidence>
<gene>
    <name evidence="1" type="ORF">ORAREDHAP_LOCUS23170</name>
</gene>
<name>A0A6J5X284_PRUAR</name>
<organism evidence="1 2">
    <name type="scientific">Prunus armeniaca</name>
    <name type="common">Apricot</name>
    <name type="synonym">Armeniaca vulgaris</name>
    <dbReference type="NCBI Taxonomy" id="36596"/>
    <lineage>
        <taxon>Eukaryota</taxon>
        <taxon>Viridiplantae</taxon>
        <taxon>Streptophyta</taxon>
        <taxon>Embryophyta</taxon>
        <taxon>Tracheophyta</taxon>
        <taxon>Spermatophyta</taxon>
        <taxon>Magnoliopsida</taxon>
        <taxon>eudicotyledons</taxon>
        <taxon>Gunneridae</taxon>
        <taxon>Pentapetalae</taxon>
        <taxon>rosids</taxon>
        <taxon>fabids</taxon>
        <taxon>Rosales</taxon>
        <taxon>Rosaceae</taxon>
        <taxon>Amygdaloideae</taxon>
        <taxon>Amygdaleae</taxon>
        <taxon>Prunus</taxon>
    </lineage>
</organism>
<keyword evidence="2" id="KW-1185">Reference proteome</keyword>